<keyword evidence="5 8" id="KW-0812">Transmembrane</keyword>
<feature type="transmembrane region" description="Helical" evidence="8">
    <location>
        <begin position="110"/>
        <end position="135"/>
    </location>
</feature>
<protein>
    <recommendedName>
        <fullName evidence="9">Glycosyltransferase RgtA/B/C/D-like domain-containing protein</fullName>
    </recommendedName>
</protein>
<evidence type="ECO:0000256" key="5">
    <source>
        <dbReference type="ARBA" id="ARBA00022692"/>
    </source>
</evidence>
<feature type="transmembrane region" description="Helical" evidence="8">
    <location>
        <begin position="280"/>
        <end position="298"/>
    </location>
</feature>
<keyword evidence="7 8" id="KW-0472">Membrane</keyword>
<evidence type="ECO:0000259" key="9">
    <source>
        <dbReference type="Pfam" id="PF13231"/>
    </source>
</evidence>
<keyword evidence="2" id="KW-1003">Cell membrane</keyword>
<evidence type="ECO:0000256" key="6">
    <source>
        <dbReference type="ARBA" id="ARBA00022989"/>
    </source>
</evidence>
<feature type="transmembrane region" description="Helical" evidence="8">
    <location>
        <begin position="310"/>
        <end position="330"/>
    </location>
</feature>
<evidence type="ECO:0000256" key="4">
    <source>
        <dbReference type="ARBA" id="ARBA00022679"/>
    </source>
</evidence>
<dbReference type="EMBL" id="LAZR01000002">
    <property type="protein sequence ID" value="KKO11485.1"/>
    <property type="molecule type" value="Genomic_DNA"/>
</dbReference>
<keyword evidence="3" id="KW-0328">Glycosyltransferase</keyword>
<keyword evidence="6 8" id="KW-1133">Transmembrane helix</keyword>
<feature type="transmembrane region" description="Helical" evidence="8">
    <location>
        <begin position="12"/>
        <end position="30"/>
    </location>
</feature>
<dbReference type="PANTHER" id="PTHR33908:SF11">
    <property type="entry name" value="MEMBRANE PROTEIN"/>
    <property type="match status" value="1"/>
</dbReference>
<dbReference type="Pfam" id="PF13231">
    <property type="entry name" value="PMT_2"/>
    <property type="match status" value="1"/>
</dbReference>
<sequence>MPNNNSRALNRSVIFLCLLGLLTTAIKIFLALRLELYSDEIFYWQASQFPALAYSDLPFMAALLAGLGAELFGHQAVAVRSLFLLMGCSVPVLVYWLARPLTSHKQALISAILTFCLPMAAFLGLLAVPDVPLIFWGLLLIGSLERATREGRWRWWLLAGTFAALGLSTHYRFSLYVLAALIFMIVSRSHWHYWRSGRLWLAALIAMTGLYPALSFNLVHDLSGIDYHLLSRHPWQFQLEGLLHPLIQGTVVTPLLYGLLWLTLWMLIKKARAGDTRAGLIAAFAATNLGVYLILAPWSDTTRTTLHWPLSGYVPLLVYAPQAMSSLQAWLSARYNEHRGRVLVRVIPVTGLIGTLLLFVGIGSQGFNQQLQAITGSGVLSNKMAGWQPLTAHIRALQRTYDLPDDGLIVTDNYYTSAQIGFAMEAARPYTIDRDKTVRDGRYAQYAIWQRNEEGLRQLAGEQALFITEDSTLDINEKLAVMDRACTLFSELNLLDQLFLYQGDKIFSFYLGKNIQASATSTAAACPKPSHMWLDQPAAGETINGQYAISGWAINDGLGVSRIRILLNAEVVGDTQRSIAREDVVEIRNAQNDPGAPTLGFEFVLDTRNLANGRYQLALEVISGAGERQRGATRQITIANPE</sequence>
<feature type="transmembrane region" description="Helical" evidence="8">
    <location>
        <begin position="342"/>
        <end position="362"/>
    </location>
</feature>
<feature type="domain" description="Glycosyltransferase RgtA/B/C/D-like" evidence="9">
    <location>
        <begin position="57"/>
        <end position="215"/>
    </location>
</feature>
<evidence type="ECO:0000256" key="7">
    <source>
        <dbReference type="ARBA" id="ARBA00023136"/>
    </source>
</evidence>
<dbReference type="InterPro" id="IPR038731">
    <property type="entry name" value="RgtA/B/C-like"/>
</dbReference>
<evidence type="ECO:0000256" key="8">
    <source>
        <dbReference type="SAM" id="Phobius"/>
    </source>
</evidence>
<gene>
    <name evidence="10" type="ORF">LCGC14_0009780</name>
</gene>
<feature type="transmembrane region" description="Helical" evidence="8">
    <location>
        <begin position="155"/>
        <end position="187"/>
    </location>
</feature>
<dbReference type="GO" id="GO:0016763">
    <property type="term" value="F:pentosyltransferase activity"/>
    <property type="evidence" value="ECO:0007669"/>
    <property type="project" value="TreeGrafter"/>
</dbReference>
<dbReference type="InterPro" id="IPR050297">
    <property type="entry name" value="LipidA_mod_glycosyltrf_83"/>
</dbReference>
<dbReference type="GO" id="GO:0005886">
    <property type="term" value="C:plasma membrane"/>
    <property type="evidence" value="ECO:0007669"/>
    <property type="project" value="UniProtKB-SubCell"/>
</dbReference>
<reference evidence="10" key="1">
    <citation type="journal article" date="2015" name="Nature">
        <title>Complex archaea that bridge the gap between prokaryotes and eukaryotes.</title>
        <authorList>
            <person name="Spang A."/>
            <person name="Saw J.H."/>
            <person name="Jorgensen S.L."/>
            <person name="Zaremba-Niedzwiedzka K."/>
            <person name="Martijn J."/>
            <person name="Lind A.E."/>
            <person name="van Eijk R."/>
            <person name="Schleper C."/>
            <person name="Guy L."/>
            <person name="Ettema T.J."/>
        </authorList>
    </citation>
    <scope>NUCLEOTIDE SEQUENCE</scope>
</reference>
<evidence type="ECO:0000256" key="3">
    <source>
        <dbReference type="ARBA" id="ARBA00022676"/>
    </source>
</evidence>
<feature type="transmembrane region" description="Helical" evidence="8">
    <location>
        <begin position="78"/>
        <end position="98"/>
    </location>
</feature>
<comment type="subcellular location">
    <subcellularLocation>
        <location evidence="1">Cell membrane</location>
        <topology evidence="1">Multi-pass membrane protein</topology>
    </subcellularLocation>
</comment>
<evidence type="ECO:0000256" key="2">
    <source>
        <dbReference type="ARBA" id="ARBA00022475"/>
    </source>
</evidence>
<accession>A0A0F9W573</accession>
<evidence type="ECO:0000313" key="10">
    <source>
        <dbReference type="EMBL" id="KKO11485.1"/>
    </source>
</evidence>
<comment type="caution">
    <text evidence="10">The sequence shown here is derived from an EMBL/GenBank/DDBJ whole genome shotgun (WGS) entry which is preliminary data.</text>
</comment>
<proteinExistence type="predicted"/>
<organism evidence="10">
    <name type="scientific">marine sediment metagenome</name>
    <dbReference type="NCBI Taxonomy" id="412755"/>
    <lineage>
        <taxon>unclassified sequences</taxon>
        <taxon>metagenomes</taxon>
        <taxon>ecological metagenomes</taxon>
    </lineage>
</organism>
<keyword evidence="4" id="KW-0808">Transferase</keyword>
<dbReference type="GO" id="GO:0008610">
    <property type="term" value="P:lipid biosynthetic process"/>
    <property type="evidence" value="ECO:0007669"/>
    <property type="project" value="UniProtKB-ARBA"/>
</dbReference>
<dbReference type="PANTHER" id="PTHR33908">
    <property type="entry name" value="MANNOSYLTRANSFERASE YKCB-RELATED"/>
    <property type="match status" value="1"/>
</dbReference>
<evidence type="ECO:0000256" key="1">
    <source>
        <dbReference type="ARBA" id="ARBA00004651"/>
    </source>
</evidence>
<feature type="transmembrane region" description="Helical" evidence="8">
    <location>
        <begin position="199"/>
        <end position="219"/>
    </location>
</feature>
<dbReference type="AlphaFoldDB" id="A0A0F9W573"/>
<name>A0A0F9W573_9ZZZZ</name>
<feature type="transmembrane region" description="Helical" evidence="8">
    <location>
        <begin position="246"/>
        <end position="268"/>
    </location>
</feature>